<name>A0A0A9G2Z5_ARUDO</name>
<feature type="compositionally biased region" description="Basic and acidic residues" evidence="1">
    <location>
        <begin position="24"/>
        <end position="33"/>
    </location>
</feature>
<evidence type="ECO:0000256" key="1">
    <source>
        <dbReference type="SAM" id="MobiDB-lite"/>
    </source>
</evidence>
<evidence type="ECO:0000313" key="2">
    <source>
        <dbReference type="EMBL" id="JAE19450.1"/>
    </source>
</evidence>
<sequence length="39" mass="4166">MSNILSATSLKGGAELMASTSVLNRRETAERSPGRMRVS</sequence>
<reference evidence="2" key="1">
    <citation type="submission" date="2014-09" db="EMBL/GenBank/DDBJ databases">
        <authorList>
            <person name="Magalhaes I.L.F."/>
            <person name="Oliveira U."/>
            <person name="Santos F.R."/>
            <person name="Vidigal T.H.D.A."/>
            <person name="Brescovit A.D."/>
            <person name="Santos A.J."/>
        </authorList>
    </citation>
    <scope>NUCLEOTIDE SEQUENCE</scope>
    <source>
        <tissue evidence="2">Shoot tissue taken approximately 20 cm above the soil surface</tissue>
    </source>
</reference>
<reference evidence="2" key="2">
    <citation type="journal article" date="2015" name="Data Brief">
        <title>Shoot transcriptome of the giant reed, Arundo donax.</title>
        <authorList>
            <person name="Barrero R.A."/>
            <person name="Guerrero F.D."/>
            <person name="Moolhuijzen P."/>
            <person name="Goolsby J.A."/>
            <person name="Tidwell J."/>
            <person name="Bellgard S.E."/>
            <person name="Bellgard M.I."/>
        </authorList>
    </citation>
    <scope>NUCLEOTIDE SEQUENCE</scope>
    <source>
        <tissue evidence="2">Shoot tissue taken approximately 20 cm above the soil surface</tissue>
    </source>
</reference>
<accession>A0A0A9G2Z5</accession>
<dbReference type="AlphaFoldDB" id="A0A0A9G2Z5"/>
<feature type="region of interest" description="Disordered" evidence="1">
    <location>
        <begin position="15"/>
        <end position="39"/>
    </location>
</feature>
<protein>
    <submittedName>
        <fullName evidence="2">Uncharacterized protein</fullName>
    </submittedName>
</protein>
<proteinExistence type="predicted"/>
<dbReference type="EMBL" id="GBRH01178446">
    <property type="protein sequence ID" value="JAE19450.1"/>
    <property type="molecule type" value="Transcribed_RNA"/>
</dbReference>
<organism evidence="2">
    <name type="scientific">Arundo donax</name>
    <name type="common">Giant reed</name>
    <name type="synonym">Donax arundinaceus</name>
    <dbReference type="NCBI Taxonomy" id="35708"/>
    <lineage>
        <taxon>Eukaryota</taxon>
        <taxon>Viridiplantae</taxon>
        <taxon>Streptophyta</taxon>
        <taxon>Embryophyta</taxon>
        <taxon>Tracheophyta</taxon>
        <taxon>Spermatophyta</taxon>
        <taxon>Magnoliopsida</taxon>
        <taxon>Liliopsida</taxon>
        <taxon>Poales</taxon>
        <taxon>Poaceae</taxon>
        <taxon>PACMAD clade</taxon>
        <taxon>Arundinoideae</taxon>
        <taxon>Arundineae</taxon>
        <taxon>Arundo</taxon>
    </lineage>
</organism>